<feature type="domain" description="GGDEF" evidence="4">
    <location>
        <begin position="1503"/>
        <end position="1634"/>
    </location>
</feature>
<protein>
    <submittedName>
        <fullName evidence="5">Response regulator PleD</fullName>
    </submittedName>
</protein>
<dbReference type="Gene3D" id="1.25.40.10">
    <property type="entry name" value="Tetratricopeptide repeat domain"/>
    <property type="match status" value="3"/>
</dbReference>
<dbReference type="InterPro" id="IPR019734">
    <property type="entry name" value="TPR_rpt"/>
</dbReference>
<dbReference type="Pfam" id="PF00069">
    <property type="entry name" value="Pkinase"/>
    <property type="match status" value="1"/>
</dbReference>
<dbReference type="Gene3D" id="3.40.50.300">
    <property type="entry name" value="P-loop containing nucleotide triphosphate hydrolases"/>
    <property type="match status" value="1"/>
</dbReference>
<evidence type="ECO:0000259" key="4">
    <source>
        <dbReference type="PROSITE" id="PS50887"/>
    </source>
</evidence>
<dbReference type="InterPro" id="IPR011009">
    <property type="entry name" value="Kinase-like_dom_sf"/>
</dbReference>
<reference evidence="5 6" key="1">
    <citation type="submission" date="2017-12" db="EMBL/GenBank/DDBJ databases">
        <title>Complete genome sequence of Herbivorax saccincola GGR1, a novel Cellulosome-producing hydrolytic bacterium in a thermophilic biogas plant, established by Illumina and Nanopore MinION sequencing.</title>
        <authorList>
            <person name="Pechtl A."/>
            <person name="Ruckert C."/>
            <person name="Koeck D.E."/>
            <person name="Maus I."/>
            <person name="Winkler A."/>
            <person name="Kalinowski J."/>
            <person name="Puhler A."/>
            <person name="Schwarz W.W."/>
            <person name="Zverlov V.V."/>
            <person name="Schluter A."/>
            <person name="Liebl W."/>
        </authorList>
    </citation>
    <scope>NUCLEOTIDE SEQUENCE [LARGE SCALE GENOMIC DNA]</scope>
    <source>
        <strain evidence="6">SR1</strain>
    </source>
</reference>
<dbReference type="GO" id="GO:0005524">
    <property type="term" value="F:ATP binding"/>
    <property type="evidence" value="ECO:0007669"/>
    <property type="project" value="InterPro"/>
</dbReference>
<evidence type="ECO:0000313" key="6">
    <source>
        <dbReference type="Proteomes" id="UP000233534"/>
    </source>
</evidence>
<proteinExistence type="predicted"/>
<keyword evidence="6" id="KW-1185">Reference proteome</keyword>
<dbReference type="SUPFAM" id="SSF55073">
    <property type="entry name" value="Nucleotide cyclase"/>
    <property type="match status" value="1"/>
</dbReference>
<evidence type="ECO:0000313" key="5">
    <source>
        <dbReference type="EMBL" id="AUG58796.1"/>
    </source>
</evidence>
<dbReference type="Gene3D" id="1.10.510.10">
    <property type="entry name" value="Transferase(Phosphotransferase) domain 1"/>
    <property type="match status" value="1"/>
</dbReference>
<dbReference type="Pfam" id="PF13191">
    <property type="entry name" value="AAA_16"/>
    <property type="match status" value="1"/>
</dbReference>
<dbReference type="InterPro" id="IPR043128">
    <property type="entry name" value="Rev_trsase/Diguanyl_cyclase"/>
</dbReference>
<dbReference type="SUPFAM" id="SSF56112">
    <property type="entry name" value="Protein kinase-like (PK-like)"/>
    <property type="match status" value="1"/>
</dbReference>
<gene>
    <name evidence="5" type="primary">pleD2</name>
    <name evidence="5" type="ORF">HVS_14725</name>
</gene>
<dbReference type="GO" id="GO:1902201">
    <property type="term" value="P:negative regulation of bacterial-type flagellum-dependent cell motility"/>
    <property type="evidence" value="ECO:0007669"/>
    <property type="project" value="TreeGrafter"/>
</dbReference>
<dbReference type="RefSeq" id="WP_101303470.1">
    <property type="nucleotide sequence ID" value="NZ_CP025197.1"/>
</dbReference>
<dbReference type="InterPro" id="IPR041664">
    <property type="entry name" value="AAA_16"/>
</dbReference>
<dbReference type="GO" id="GO:0004672">
    <property type="term" value="F:protein kinase activity"/>
    <property type="evidence" value="ECO:0007669"/>
    <property type="project" value="InterPro"/>
</dbReference>
<dbReference type="Gene3D" id="3.30.70.270">
    <property type="match status" value="1"/>
</dbReference>
<dbReference type="EMBL" id="CP025197">
    <property type="protein sequence ID" value="AUG58796.1"/>
    <property type="molecule type" value="Genomic_DNA"/>
</dbReference>
<dbReference type="CDD" id="cd01949">
    <property type="entry name" value="GGDEF"/>
    <property type="match status" value="1"/>
</dbReference>
<sequence length="1811" mass="209683">MNLINNRYKILSNIKDGANNLFFLVSDLYNDDRKLALRIINSDLLSSKAIDFIKEDFISFSSLYHPNIAYIYGIGIVDNIDGNYISKKQYFCTFEYVEGKDLFNFSKNLSFNDIINILMQICSGLYYLHKRGYHHGNLDLKNIIVSKSINPFLVKILPGLSGCPDFDKLVLNLKRNSLQFRAPEVLKYNKITYLSDLYSLGVIIFYLFSRQNPDKNNFLNLWESYKKNPFDLDCIPTDMKNSFINLIDKLTSENPYKRYQSVLDIVKELEKICRTTFALNIKPLERIITNTKLIGRKENILQLYNWKNKIINNSTKNRIFCIHGDAGIGKTRLLKEFSFHMNMDKLLVLSGVSLDNDKINYEPFIQILKKIIPLAHNDILEKYGPELVKVLPDEKLLKDIIPSPPLSPEKEKLRLKIAITAFISNVLEKRPTIMMFDNAHLLDEASFEVIDYLANINKTIPLCIILSYRKKELEKNKFANDYIKKFLKAQIAIDMPLGKFGFEETNKFIQKLLGIKYSPTAFSTEIFKYTEGNPGFIIDVIAALYKDGKLYMDSYGDWCTDFDDNADYSMLYIPSSKKEAVQKYIGNLKEDSYKVLEPISVFNTPVYFHVLEKVSKIEQNTLKSILEELISYQLIEKRLADLGYTYTFHSKSLKTEIYIKIDSKRKKELHRQYAMILESIYSIEEKINTDELIYHYTQADSNEKALELIIKAAEKMLKLHISAQTMAYLKRGIELSKKISSVEHTIKILLMMGELYRKNGENQKAFDCYNEALEYATNIDDKITIAKVKEMIGALYTRKNDFNKALDLLNESLSLSKEIGYVEGYLESLRRICWIYIFKRKNSEAIDIINNVLNEYPDEKYSYYHASLYNVLGTHYLEIGNIDKAIYCYNKSIELFKKSGNNVEIAYPLNNIATVFAEFLNDNEKAREYFQKSLQINIDNNLVEGISGCYDNLGEICRLEDDYKNALKYYFKCEEISKECDLNSILFGVYKNILLAFLELDEYEKSHDYLLKAKAEIKSNADRGLDLQIFYEYATRFYYEIGSFKEARDHASLGIEIFKNSGALESISIYSIKMLSEYFMSPDSGIDSLFTEFYNFLPKYNSCPSLKEKRETLHRVANVFIEEKKYENAVLLLNESKNLSDKIDTKRLKIEYLIALGAATRGREGVEYINEALNLNEEYKSLRMEWRGYKALGDIFFEEKNNKSAYFYYMKALNTLYSLVQHVPEKYKEAFLYSHYRYIPREKLLSIRLNWLSEYKDYVNNQMNKKLCSNFNEIESFFEIVNSGFSLLPEEMHFKNYLDNKGLGRIKDIFANFSNNHMQNLKQILEFSYELTQADTGCILKYNDNMELDVFVKHYSGNTFHYYQYVIEQAAGNPKGIFVSDVLNKKIGNTDIALPGKIKAVICIPLHISDTEKKHFKEKRKYAQNSNLDVKGYIYLSTNNIFNRFTWDNFDIINILSKQAAIIIDNYNLKLASSIDKLTGAYTRKHFENNIDAYLNKAYKSKQPLTFIMADIDKFKNVNDNFGHQKGDEILAKVGGIILNNIRSTDMCCRYGGEEFIIVLPNTGLKDAEMMAEKLRSAVENAHLMGKTNSLTISLGISSYPKHSQLKEELIAKADQALYHAKESGRNQYSVWTPKMQKTSKRMDTLAGIITGNVVQDQRNVLAMLEINNIINSKVSTDIKIYNILKKLMDIFEAEYCAFIKILSSGSRKFKTYVHHKGTPQSDDGESYNEKIVEKAIKTQTGTYMLDWENVNIIDSESGEPILNSVLVEPIIKNESVKAVLYLSCPMTRKEYGFNELNFLSALASFIYPII</sequence>
<dbReference type="Pfam" id="PF00990">
    <property type="entry name" value="GGDEF"/>
    <property type="match status" value="1"/>
</dbReference>
<feature type="repeat" description="TPR" evidence="2">
    <location>
        <begin position="866"/>
        <end position="899"/>
    </location>
</feature>
<organism evidence="5 6">
    <name type="scientific">Acetivibrio saccincola</name>
    <dbReference type="NCBI Taxonomy" id="1677857"/>
    <lineage>
        <taxon>Bacteria</taxon>
        <taxon>Bacillati</taxon>
        <taxon>Bacillota</taxon>
        <taxon>Clostridia</taxon>
        <taxon>Eubacteriales</taxon>
        <taxon>Oscillospiraceae</taxon>
        <taxon>Acetivibrio</taxon>
    </lineage>
</organism>
<evidence type="ECO:0000259" key="3">
    <source>
        <dbReference type="PROSITE" id="PS50011"/>
    </source>
</evidence>
<dbReference type="InterPro" id="IPR000160">
    <property type="entry name" value="GGDEF_dom"/>
</dbReference>
<dbReference type="InterPro" id="IPR027417">
    <property type="entry name" value="P-loop_NTPase"/>
</dbReference>
<dbReference type="SMART" id="SM00267">
    <property type="entry name" value="GGDEF"/>
    <property type="match status" value="1"/>
</dbReference>
<accession>A0A2K9EAN6</accession>
<feature type="repeat" description="TPR" evidence="2">
    <location>
        <begin position="786"/>
        <end position="819"/>
    </location>
</feature>
<dbReference type="SUPFAM" id="SSF48452">
    <property type="entry name" value="TPR-like"/>
    <property type="match status" value="3"/>
</dbReference>
<dbReference type="GO" id="GO:0043709">
    <property type="term" value="P:cell adhesion involved in single-species biofilm formation"/>
    <property type="evidence" value="ECO:0007669"/>
    <property type="project" value="TreeGrafter"/>
</dbReference>
<dbReference type="SMART" id="SM00028">
    <property type="entry name" value="TPR"/>
    <property type="match status" value="7"/>
</dbReference>
<dbReference type="SMART" id="SM00220">
    <property type="entry name" value="S_TKc"/>
    <property type="match status" value="1"/>
</dbReference>
<dbReference type="InterPro" id="IPR011990">
    <property type="entry name" value="TPR-like_helical_dom_sf"/>
</dbReference>
<evidence type="ECO:0000256" key="1">
    <source>
        <dbReference type="ARBA" id="ARBA00004167"/>
    </source>
</evidence>
<dbReference type="FunFam" id="3.30.70.270:FF:000001">
    <property type="entry name" value="Diguanylate cyclase domain protein"/>
    <property type="match status" value="1"/>
</dbReference>
<name>A0A2K9EAN6_9FIRM</name>
<dbReference type="SUPFAM" id="SSF52540">
    <property type="entry name" value="P-loop containing nucleoside triphosphate hydrolases"/>
    <property type="match status" value="1"/>
</dbReference>
<dbReference type="Proteomes" id="UP000233534">
    <property type="component" value="Chromosome"/>
</dbReference>
<dbReference type="PANTHER" id="PTHR45138:SF9">
    <property type="entry name" value="DIGUANYLATE CYCLASE DGCM-RELATED"/>
    <property type="match status" value="1"/>
</dbReference>
<dbReference type="PROSITE" id="PS50005">
    <property type="entry name" value="TPR"/>
    <property type="match status" value="3"/>
</dbReference>
<feature type="repeat" description="TPR" evidence="2">
    <location>
        <begin position="746"/>
        <end position="779"/>
    </location>
</feature>
<dbReference type="GO" id="GO:0052621">
    <property type="term" value="F:diguanylate cyclase activity"/>
    <property type="evidence" value="ECO:0007669"/>
    <property type="project" value="TreeGrafter"/>
</dbReference>
<dbReference type="Gene3D" id="3.30.450.40">
    <property type="match status" value="2"/>
</dbReference>
<dbReference type="InterPro" id="IPR050469">
    <property type="entry name" value="Diguanylate_Cyclase"/>
</dbReference>
<dbReference type="PANTHER" id="PTHR45138">
    <property type="entry name" value="REGULATORY COMPONENTS OF SENSORY TRANSDUCTION SYSTEM"/>
    <property type="match status" value="1"/>
</dbReference>
<dbReference type="Pfam" id="PF13424">
    <property type="entry name" value="TPR_12"/>
    <property type="match status" value="2"/>
</dbReference>
<evidence type="ECO:0000256" key="2">
    <source>
        <dbReference type="PROSITE-ProRule" id="PRU00339"/>
    </source>
</evidence>
<keyword evidence="2" id="KW-0802">TPR repeat</keyword>
<dbReference type="KEGG" id="hsc:HVS_14725"/>
<dbReference type="GO" id="GO:0005886">
    <property type="term" value="C:plasma membrane"/>
    <property type="evidence" value="ECO:0007669"/>
    <property type="project" value="TreeGrafter"/>
</dbReference>
<comment type="subcellular location">
    <subcellularLocation>
        <location evidence="1">Membrane</location>
        <topology evidence="1">Single-pass membrane protein</topology>
    </subcellularLocation>
</comment>
<dbReference type="PROSITE" id="PS50011">
    <property type="entry name" value="PROTEIN_KINASE_DOM"/>
    <property type="match status" value="1"/>
</dbReference>
<feature type="domain" description="Protein kinase" evidence="3">
    <location>
        <begin position="8"/>
        <end position="277"/>
    </location>
</feature>
<dbReference type="PROSITE" id="PS50887">
    <property type="entry name" value="GGDEF"/>
    <property type="match status" value="1"/>
</dbReference>
<dbReference type="InterPro" id="IPR000719">
    <property type="entry name" value="Prot_kinase_dom"/>
</dbReference>
<dbReference type="InterPro" id="IPR029016">
    <property type="entry name" value="GAF-like_dom_sf"/>
</dbReference>
<dbReference type="NCBIfam" id="TIGR00254">
    <property type="entry name" value="GGDEF"/>
    <property type="match status" value="1"/>
</dbReference>
<dbReference type="SUPFAM" id="SSF55781">
    <property type="entry name" value="GAF domain-like"/>
    <property type="match status" value="2"/>
</dbReference>
<dbReference type="InterPro" id="IPR029787">
    <property type="entry name" value="Nucleotide_cyclase"/>
</dbReference>